<protein>
    <submittedName>
        <fullName evidence="2">Uncharacterized protein</fullName>
    </submittedName>
</protein>
<feature type="transmembrane region" description="Helical" evidence="1">
    <location>
        <begin position="112"/>
        <end position="135"/>
    </location>
</feature>
<sequence>MRILCYLKSCPGQGIYLSASNDLQLWACCDADWASCPMTRRSLIGYFVMLGSLPISWKAKKQTKASRSSAEVEYRSMAITTCELIWFQNLLCSLGVDHPKPMRLFCVTKQRFTLRLILFSMRVLNISKLIVILFANGFNSMILKPIMCLVISNLSIILLKHWDDSSFIFCLAS</sequence>
<organism evidence="2">
    <name type="scientific">Ananas comosus var. bracteatus</name>
    <name type="common">red pineapple</name>
    <dbReference type="NCBI Taxonomy" id="296719"/>
    <lineage>
        <taxon>Eukaryota</taxon>
        <taxon>Viridiplantae</taxon>
        <taxon>Streptophyta</taxon>
        <taxon>Embryophyta</taxon>
        <taxon>Tracheophyta</taxon>
        <taxon>Spermatophyta</taxon>
        <taxon>Magnoliopsida</taxon>
        <taxon>Liliopsida</taxon>
        <taxon>Poales</taxon>
        <taxon>Bromeliaceae</taxon>
        <taxon>Bromelioideae</taxon>
        <taxon>Ananas</taxon>
    </lineage>
</organism>
<dbReference type="AlphaFoldDB" id="A0A6V7NF50"/>
<name>A0A6V7NF50_ANACO</name>
<dbReference type="PANTHER" id="PTHR11439">
    <property type="entry name" value="GAG-POL-RELATED RETROTRANSPOSON"/>
    <property type="match status" value="1"/>
</dbReference>
<evidence type="ECO:0000313" key="2">
    <source>
        <dbReference type="EMBL" id="CAD1817205.1"/>
    </source>
</evidence>
<reference evidence="2" key="1">
    <citation type="submission" date="2020-07" db="EMBL/GenBank/DDBJ databases">
        <authorList>
            <person name="Lin J."/>
        </authorList>
    </citation>
    <scope>NUCLEOTIDE SEQUENCE</scope>
</reference>
<keyword evidence="1" id="KW-0812">Transmembrane</keyword>
<gene>
    <name evidence="2" type="ORF">CB5_LOCUS416</name>
</gene>
<dbReference type="PANTHER" id="PTHR11439:SF511">
    <property type="match status" value="1"/>
</dbReference>
<evidence type="ECO:0000256" key="1">
    <source>
        <dbReference type="SAM" id="Phobius"/>
    </source>
</evidence>
<keyword evidence="1" id="KW-1133">Transmembrane helix</keyword>
<dbReference type="CDD" id="cd09272">
    <property type="entry name" value="RNase_HI_RT_Ty1"/>
    <property type="match status" value="1"/>
</dbReference>
<dbReference type="EMBL" id="LR862129">
    <property type="protein sequence ID" value="CAD1817205.1"/>
    <property type="molecule type" value="Genomic_DNA"/>
</dbReference>
<proteinExistence type="predicted"/>
<keyword evidence="1" id="KW-0472">Membrane</keyword>
<accession>A0A6V7NF50</accession>